<dbReference type="Gene3D" id="4.10.240.10">
    <property type="entry name" value="Zn(2)-C6 fungal-type DNA-binding domain"/>
    <property type="match status" value="1"/>
</dbReference>
<dbReference type="GO" id="GO:0000981">
    <property type="term" value="F:DNA-binding transcription factor activity, RNA polymerase II-specific"/>
    <property type="evidence" value="ECO:0007669"/>
    <property type="project" value="InterPro"/>
</dbReference>
<dbReference type="Proteomes" id="UP000266861">
    <property type="component" value="Unassembled WGS sequence"/>
</dbReference>
<evidence type="ECO:0000313" key="3">
    <source>
        <dbReference type="Proteomes" id="UP000266861"/>
    </source>
</evidence>
<proteinExistence type="predicted"/>
<protein>
    <recommendedName>
        <fullName evidence="1">Zn(2)-C6 fungal-type domain-containing protein</fullName>
    </recommendedName>
</protein>
<accession>A0A397H3P6</accession>
<keyword evidence="3" id="KW-1185">Reference proteome</keyword>
<gene>
    <name evidence="2" type="ORF">Glove_384g40</name>
</gene>
<sequence>MLKERKNTTIACEYCKSIKKKCNNSNDSTPCERCLNLEDKPKCVYVPPKKRGPRLKNQNESINNNNLDSLSKNYVSIISKKSKTDNKIEEMDLHENEISYLSNKYGLHENAVKSLIETYPGEFFDNLMTILSATSDIPYSEEDRFAKKKF</sequence>
<name>A0A397H3P6_9GLOM</name>
<dbReference type="PROSITE" id="PS50048">
    <property type="entry name" value="ZN2_CY6_FUNGAL_2"/>
    <property type="match status" value="1"/>
</dbReference>
<evidence type="ECO:0000313" key="2">
    <source>
        <dbReference type="EMBL" id="RHZ57745.1"/>
    </source>
</evidence>
<feature type="domain" description="Zn(2)-C6 fungal-type" evidence="1">
    <location>
        <begin position="11"/>
        <end position="45"/>
    </location>
</feature>
<reference evidence="2 3" key="1">
    <citation type="submission" date="2018-08" db="EMBL/GenBank/DDBJ databases">
        <title>Genome and evolution of the arbuscular mycorrhizal fungus Diversispora epigaea (formerly Glomus versiforme) and its bacterial endosymbionts.</title>
        <authorList>
            <person name="Sun X."/>
            <person name="Fei Z."/>
            <person name="Harrison M."/>
        </authorList>
    </citation>
    <scope>NUCLEOTIDE SEQUENCE [LARGE SCALE GENOMIC DNA]</scope>
    <source>
        <strain evidence="2 3">IT104</strain>
    </source>
</reference>
<dbReference type="SUPFAM" id="SSF57701">
    <property type="entry name" value="Zn2/Cys6 DNA-binding domain"/>
    <property type="match status" value="1"/>
</dbReference>
<comment type="caution">
    <text evidence="2">The sequence shown here is derived from an EMBL/GenBank/DDBJ whole genome shotgun (WGS) entry which is preliminary data.</text>
</comment>
<dbReference type="InterPro" id="IPR001138">
    <property type="entry name" value="Zn2Cys6_DnaBD"/>
</dbReference>
<dbReference type="PROSITE" id="PS00463">
    <property type="entry name" value="ZN2_CY6_FUNGAL_1"/>
    <property type="match status" value="1"/>
</dbReference>
<organism evidence="2 3">
    <name type="scientific">Diversispora epigaea</name>
    <dbReference type="NCBI Taxonomy" id="1348612"/>
    <lineage>
        <taxon>Eukaryota</taxon>
        <taxon>Fungi</taxon>
        <taxon>Fungi incertae sedis</taxon>
        <taxon>Mucoromycota</taxon>
        <taxon>Glomeromycotina</taxon>
        <taxon>Glomeromycetes</taxon>
        <taxon>Diversisporales</taxon>
        <taxon>Diversisporaceae</taxon>
        <taxon>Diversispora</taxon>
    </lineage>
</organism>
<dbReference type="InterPro" id="IPR036864">
    <property type="entry name" value="Zn2-C6_fun-type_DNA-bd_sf"/>
</dbReference>
<evidence type="ECO:0000259" key="1">
    <source>
        <dbReference type="PROSITE" id="PS50048"/>
    </source>
</evidence>
<dbReference type="AlphaFoldDB" id="A0A397H3P6"/>
<dbReference type="GO" id="GO:0008270">
    <property type="term" value="F:zinc ion binding"/>
    <property type="evidence" value="ECO:0007669"/>
    <property type="project" value="InterPro"/>
</dbReference>
<dbReference type="EMBL" id="PQFF01000344">
    <property type="protein sequence ID" value="RHZ57745.1"/>
    <property type="molecule type" value="Genomic_DNA"/>
</dbReference>
<dbReference type="OrthoDB" id="2480003at2759"/>